<dbReference type="Gene3D" id="3.30.450.90">
    <property type="match status" value="1"/>
</dbReference>
<dbReference type="GO" id="GO:0016887">
    <property type="term" value="F:ATP hydrolysis activity"/>
    <property type="evidence" value="ECO:0007669"/>
    <property type="project" value="TreeGrafter"/>
</dbReference>
<dbReference type="Gene3D" id="3.30.300.160">
    <property type="entry name" value="Type II secretion system, protein E, N-terminal domain"/>
    <property type="match status" value="1"/>
</dbReference>
<dbReference type="PANTHER" id="PTHR30258:SF1">
    <property type="entry name" value="PROTEIN TRANSPORT PROTEIN HOFB HOMOLOG"/>
    <property type="match status" value="1"/>
</dbReference>
<protein>
    <submittedName>
        <fullName evidence="6">Type II secretion system protein E</fullName>
    </submittedName>
</protein>
<dbReference type="Pfam" id="PF00437">
    <property type="entry name" value="T2SSE"/>
    <property type="match status" value="1"/>
</dbReference>
<comment type="similarity">
    <text evidence="1">Belongs to the GSP E family.</text>
</comment>
<keyword evidence="3" id="KW-0067">ATP-binding</keyword>
<dbReference type="Gene3D" id="3.40.50.300">
    <property type="entry name" value="P-loop containing nucleotide triphosphate hydrolases"/>
    <property type="match status" value="1"/>
</dbReference>
<evidence type="ECO:0000313" key="7">
    <source>
        <dbReference type="Proteomes" id="UP000034601"/>
    </source>
</evidence>
<dbReference type="Pfam" id="PF05157">
    <property type="entry name" value="MshEN"/>
    <property type="match status" value="1"/>
</dbReference>
<dbReference type="EMBL" id="LCAB01000017">
    <property type="protein sequence ID" value="KKR82168.1"/>
    <property type="molecule type" value="Genomic_DNA"/>
</dbReference>
<comment type="caution">
    <text evidence="6">The sequence shown here is derived from an EMBL/GenBank/DDBJ whole genome shotgun (WGS) entry which is preliminary data.</text>
</comment>
<evidence type="ECO:0000259" key="4">
    <source>
        <dbReference type="Pfam" id="PF00437"/>
    </source>
</evidence>
<evidence type="ECO:0000256" key="1">
    <source>
        <dbReference type="ARBA" id="ARBA00006611"/>
    </source>
</evidence>
<dbReference type="SUPFAM" id="SSF52540">
    <property type="entry name" value="P-loop containing nucleoside triphosphate hydrolases"/>
    <property type="match status" value="1"/>
</dbReference>
<dbReference type="GO" id="GO:0005524">
    <property type="term" value="F:ATP binding"/>
    <property type="evidence" value="ECO:0007669"/>
    <property type="project" value="UniProtKB-KW"/>
</dbReference>
<dbReference type="Proteomes" id="UP000034601">
    <property type="component" value="Unassembled WGS sequence"/>
</dbReference>
<feature type="domain" description="Type II secretion system protein GspE N-terminal" evidence="5">
    <location>
        <begin position="61"/>
        <end position="142"/>
    </location>
</feature>
<dbReference type="InterPro" id="IPR037257">
    <property type="entry name" value="T2SS_E_N_sf"/>
</dbReference>
<evidence type="ECO:0000313" key="6">
    <source>
        <dbReference type="EMBL" id="KKR82168.1"/>
    </source>
</evidence>
<dbReference type="InterPro" id="IPR007831">
    <property type="entry name" value="T2SS_GspE_N"/>
</dbReference>
<dbReference type="GO" id="GO:0005886">
    <property type="term" value="C:plasma membrane"/>
    <property type="evidence" value="ECO:0007669"/>
    <property type="project" value="TreeGrafter"/>
</dbReference>
<sequence>MAISDQQLEQILKESQLLGEDQLKKSLELSRSRNIPLWEAVVSLDLISDAQMGKLAADFLKVPYIYLSQVSIPVHLLQIIPEVVAKKEQIIAFEKNSQGLKVAMADPLNLEIQQFIAKKAGEKVIPYYATAKDLNEAMRLYSKELQKTFDEMLQQQVEAVEKGQAQDVPIAKIVDLLVEYAYQNKASDIHIEPAEQQSLVRFRIDGVLHDVLKMPIALHSQVVTRVKVLSKLRTDEHMSAQDGKLQMSLPEEELDIRVSIVPIVDGEKIVMRLLSSRSRQFSLGDLGMNDKDLAKVKAGFKRPYGMVLSTGPTGSGKTTTIYAILKILNTRDKNIATIEDPVEYDMEGVNQIQVNPKTNLTFADGLRAILRQDPDIIFVGEVRDKETAGIATNSAMTGHLVLSTLHTNNAATTLPRLIDMGIEPFLVASTVNVIVGQRLVRQICQKCRLSQMMSLTELSKQIPKELIKKHLGDKSQLRIYQGKGCPVCHNSGYSGRIGVFEVLEVTEAIKELIAAKADADVLSKKAIQEGMSTMLEDGLQKVAHGITTIEEVLRVTKE</sequence>
<dbReference type="InterPro" id="IPR001482">
    <property type="entry name" value="T2SS/T4SS_dom"/>
</dbReference>
<dbReference type="InterPro" id="IPR027417">
    <property type="entry name" value="P-loop_NTPase"/>
</dbReference>
<organism evidence="6 7">
    <name type="scientific">Candidatus Daviesbacteria bacterium GW2011_GWA2_40_9</name>
    <dbReference type="NCBI Taxonomy" id="1618424"/>
    <lineage>
        <taxon>Bacteria</taxon>
        <taxon>Candidatus Daviesiibacteriota</taxon>
    </lineage>
</organism>
<dbReference type="AlphaFoldDB" id="A0A0G0TZB4"/>
<dbReference type="PATRIC" id="fig|1618424.3.peg.1042"/>
<dbReference type="SUPFAM" id="SSF160246">
    <property type="entry name" value="EspE N-terminal domain-like"/>
    <property type="match status" value="1"/>
</dbReference>
<accession>A0A0G0TZB4</accession>
<proteinExistence type="inferred from homology"/>
<evidence type="ECO:0000259" key="5">
    <source>
        <dbReference type="Pfam" id="PF05157"/>
    </source>
</evidence>
<feature type="domain" description="Bacterial type II secretion system protein E" evidence="4">
    <location>
        <begin position="165"/>
        <end position="554"/>
    </location>
</feature>
<reference evidence="6 7" key="1">
    <citation type="journal article" date="2015" name="Nature">
        <title>rRNA introns, odd ribosomes, and small enigmatic genomes across a large radiation of phyla.</title>
        <authorList>
            <person name="Brown C.T."/>
            <person name="Hug L.A."/>
            <person name="Thomas B.C."/>
            <person name="Sharon I."/>
            <person name="Castelle C.J."/>
            <person name="Singh A."/>
            <person name="Wilkins M.J."/>
            <person name="Williams K.H."/>
            <person name="Banfield J.F."/>
        </authorList>
    </citation>
    <scope>NUCLEOTIDE SEQUENCE [LARGE SCALE GENOMIC DNA]</scope>
</reference>
<name>A0A0G0TZB4_9BACT</name>
<evidence type="ECO:0000256" key="2">
    <source>
        <dbReference type="ARBA" id="ARBA00022741"/>
    </source>
</evidence>
<gene>
    <name evidence="6" type="ORF">UU29_C0017G0004</name>
</gene>
<dbReference type="PANTHER" id="PTHR30258">
    <property type="entry name" value="TYPE II SECRETION SYSTEM PROTEIN GSPE-RELATED"/>
    <property type="match status" value="1"/>
</dbReference>
<keyword evidence="2" id="KW-0547">Nucleotide-binding</keyword>
<dbReference type="CDD" id="cd01129">
    <property type="entry name" value="PulE-GspE-like"/>
    <property type="match status" value="1"/>
</dbReference>
<dbReference type="FunFam" id="3.40.50.300:FF:000398">
    <property type="entry name" value="Type IV pilus assembly ATPase PilB"/>
    <property type="match status" value="1"/>
</dbReference>
<evidence type="ECO:0000256" key="3">
    <source>
        <dbReference type="ARBA" id="ARBA00022840"/>
    </source>
</evidence>